<evidence type="ECO:0000256" key="1">
    <source>
        <dbReference type="SAM" id="Phobius"/>
    </source>
</evidence>
<keyword evidence="1" id="KW-1133">Transmembrane helix</keyword>
<comment type="caution">
    <text evidence="2">The sequence shown here is derived from an EMBL/GenBank/DDBJ whole genome shotgun (WGS) entry which is preliminary data.</text>
</comment>
<dbReference type="EMBL" id="JHAJ01000098">
    <property type="protein sequence ID" value="KLA45689.1"/>
    <property type="molecule type" value="Genomic_DNA"/>
</dbReference>
<organism evidence="2 3">
    <name type="scientific">Ligilactobacillus ruminis</name>
    <dbReference type="NCBI Taxonomy" id="1623"/>
    <lineage>
        <taxon>Bacteria</taxon>
        <taxon>Bacillati</taxon>
        <taxon>Bacillota</taxon>
        <taxon>Bacilli</taxon>
        <taxon>Lactobacillales</taxon>
        <taxon>Lactobacillaceae</taxon>
        <taxon>Ligilactobacillus</taxon>
    </lineage>
</organism>
<keyword evidence="1" id="KW-0472">Membrane</keyword>
<reference evidence="2 3" key="1">
    <citation type="journal article" date="2015" name="BMC Microbiol.">
        <title>Lactobacillus ruminis strains cluster according to their mammalian gut source.</title>
        <authorList>
            <person name="O' Donnell M.M."/>
            <person name="Harris H.M."/>
            <person name="Lynch D.B."/>
            <person name="Ross R.P."/>
            <person name="O'Toole P.W."/>
        </authorList>
    </citation>
    <scope>NUCLEOTIDE SEQUENCE [LARGE SCALE GENOMIC DNA]</scope>
    <source>
        <strain evidence="2 3">ATCC 27780</strain>
    </source>
</reference>
<proteinExistence type="predicted"/>
<accession>A0A837IPA2</accession>
<keyword evidence="1" id="KW-0812">Transmembrane</keyword>
<sequence>MKIAIVEDRMISFGLFCLHEILCGITLMILDLKRGQNFEKRVTLALASFRKPDLFDRRKPVVALDDDLYA</sequence>
<evidence type="ECO:0000313" key="2">
    <source>
        <dbReference type="EMBL" id="KLA45689.1"/>
    </source>
</evidence>
<dbReference type="Proteomes" id="UP000035618">
    <property type="component" value="Unassembled WGS sequence"/>
</dbReference>
<gene>
    <name evidence="2" type="ORF">LRB_1290</name>
</gene>
<evidence type="ECO:0000313" key="3">
    <source>
        <dbReference type="Proteomes" id="UP000035618"/>
    </source>
</evidence>
<protein>
    <submittedName>
        <fullName evidence="2">Peptide ABC transporter ATPase</fullName>
    </submittedName>
</protein>
<feature type="transmembrane region" description="Helical" evidence="1">
    <location>
        <begin position="12"/>
        <end position="32"/>
    </location>
</feature>
<dbReference type="AlphaFoldDB" id="A0A837IPA2"/>
<name>A0A837IPA2_9LACO</name>